<accession>A0ABV9T4N1</accession>
<proteinExistence type="predicted"/>
<dbReference type="PANTHER" id="PTHR41247">
    <property type="entry name" value="HTH-TYPE TRANSCRIPTIONAL REPRESSOR YCNK"/>
    <property type="match status" value="1"/>
</dbReference>
<protein>
    <submittedName>
        <fullName evidence="1">Nitrous oxide reductase accessory protein NosL</fullName>
    </submittedName>
</protein>
<evidence type="ECO:0000313" key="2">
    <source>
        <dbReference type="Proteomes" id="UP001595818"/>
    </source>
</evidence>
<dbReference type="SUPFAM" id="SSF160387">
    <property type="entry name" value="NosL/MerB-like"/>
    <property type="match status" value="1"/>
</dbReference>
<gene>
    <name evidence="1" type="ORF">ACFPFU_17065</name>
</gene>
<dbReference type="EMBL" id="JBHSJJ010000010">
    <property type="protein sequence ID" value="MFC4873416.1"/>
    <property type="molecule type" value="Genomic_DNA"/>
</dbReference>
<comment type="caution">
    <text evidence="1">The sequence shown here is derived from an EMBL/GenBank/DDBJ whole genome shotgun (WGS) entry which is preliminary data.</text>
</comment>
<organism evidence="1 2">
    <name type="scientific">Negadavirga shengliensis</name>
    <dbReference type="NCBI Taxonomy" id="1389218"/>
    <lineage>
        <taxon>Bacteria</taxon>
        <taxon>Pseudomonadati</taxon>
        <taxon>Bacteroidota</taxon>
        <taxon>Cytophagia</taxon>
        <taxon>Cytophagales</taxon>
        <taxon>Cyclobacteriaceae</taxon>
        <taxon>Negadavirga</taxon>
    </lineage>
</organism>
<dbReference type="PANTHER" id="PTHR41247:SF1">
    <property type="entry name" value="HTH-TYPE TRANSCRIPTIONAL REPRESSOR YCNK"/>
    <property type="match status" value="1"/>
</dbReference>
<dbReference type="Proteomes" id="UP001595818">
    <property type="component" value="Unassembled WGS sequence"/>
</dbReference>
<sequence>MQLNRKRKTCWFILLLIGVIACEVKPRAINYGEDACHHCKMKLMDPYFGAEALTKKGKVYIFDDVNCLMNWKEEEKISEEDLAEVLVTDYNQPETLIDATTAFYLKSPDFKTPMASEVAAFADYEALKAYKNKNGGIYLAWGELVTQFK</sequence>
<name>A0ABV9T4N1_9BACT</name>
<dbReference type="InterPro" id="IPR008719">
    <property type="entry name" value="N2O_reductase_NosL"/>
</dbReference>
<dbReference type="RefSeq" id="WP_377066248.1">
    <property type="nucleotide sequence ID" value="NZ_JBHSJJ010000010.1"/>
</dbReference>
<evidence type="ECO:0000313" key="1">
    <source>
        <dbReference type="EMBL" id="MFC4873416.1"/>
    </source>
</evidence>
<dbReference type="PROSITE" id="PS51257">
    <property type="entry name" value="PROKAR_LIPOPROTEIN"/>
    <property type="match status" value="1"/>
</dbReference>
<dbReference type="Pfam" id="PF05573">
    <property type="entry name" value="NosL"/>
    <property type="match status" value="1"/>
</dbReference>
<keyword evidence="2" id="KW-1185">Reference proteome</keyword>
<reference evidence="2" key="1">
    <citation type="journal article" date="2019" name="Int. J. Syst. Evol. Microbiol.">
        <title>The Global Catalogue of Microorganisms (GCM) 10K type strain sequencing project: providing services to taxonomists for standard genome sequencing and annotation.</title>
        <authorList>
            <consortium name="The Broad Institute Genomics Platform"/>
            <consortium name="The Broad Institute Genome Sequencing Center for Infectious Disease"/>
            <person name="Wu L."/>
            <person name="Ma J."/>
        </authorList>
    </citation>
    <scope>NUCLEOTIDE SEQUENCE [LARGE SCALE GENOMIC DNA]</scope>
    <source>
        <strain evidence="2">CGMCC 4.7466</strain>
    </source>
</reference>